<sequence length="83" mass="9824">MIWWYRFTFEQHCRLDIFIQRNSGRSETFCANVGKLVRQRIANPSSVQNVLTRNRSQSSGANDVKNSPPELVEQLLPRIYLWR</sequence>
<accession>A0A450ZCS6</accession>
<protein>
    <submittedName>
        <fullName evidence="1">Uncharacterized protein</fullName>
    </submittedName>
</protein>
<proteinExistence type="predicted"/>
<reference evidence="1" key="1">
    <citation type="submission" date="2019-02" db="EMBL/GenBank/DDBJ databases">
        <authorList>
            <person name="Gruber-Vodicka R. H."/>
            <person name="Seah K. B. B."/>
        </authorList>
    </citation>
    <scope>NUCLEOTIDE SEQUENCE</scope>
    <source>
        <strain evidence="1">BECK_BZ123</strain>
    </source>
</reference>
<gene>
    <name evidence="1" type="ORF">BECKTC1821D_GA0114238_11356</name>
</gene>
<organism evidence="1">
    <name type="scientific">Candidatus Kentrum sp. TC</name>
    <dbReference type="NCBI Taxonomy" id="2126339"/>
    <lineage>
        <taxon>Bacteria</taxon>
        <taxon>Pseudomonadati</taxon>
        <taxon>Pseudomonadota</taxon>
        <taxon>Gammaproteobacteria</taxon>
        <taxon>Candidatus Kentrum</taxon>
    </lineage>
</organism>
<evidence type="ECO:0000313" key="1">
    <source>
        <dbReference type="EMBL" id="VFK51581.1"/>
    </source>
</evidence>
<dbReference type="AlphaFoldDB" id="A0A450ZCS6"/>
<name>A0A450ZCS6_9GAMM</name>
<dbReference type="EMBL" id="CAADFS010000135">
    <property type="protein sequence ID" value="VFK51581.1"/>
    <property type="molecule type" value="Genomic_DNA"/>
</dbReference>